<protein>
    <submittedName>
        <fullName evidence="1">Uncharacterized protein</fullName>
    </submittedName>
</protein>
<evidence type="ECO:0000313" key="1">
    <source>
        <dbReference type="EMBL" id="NNF05842.1"/>
    </source>
</evidence>
<dbReference type="AlphaFoldDB" id="A0A7Y2H1N6"/>
<dbReference type="Proteomes" id="UP000547674">
    <property type="component" value="Unassembled WGS sequence"/>
</dbReference>
<comment type="caution">
    <text evidence="1">The sequence shown here is derived from an EMBL/GenBank/DDBJ whole genome shotgun (WGS) entry which is preliminary data.</text>
</comment>
<gene>
    <name evidence="1" type="ORF">HKN21_03710</name>
</gene>
<evidence type="ECO:0000313" key="2">
    <source>
        <dbReference type="Proteomes" id="UP000547674"/>
    </source>
</evidence>
<organism evidence="1 2">
    <name type="scientific">Eiseniibacteriota bacterium</name>
    <dbReference type="NCBI Taxonomy" id="2212470"/>
    <lineage>
        <taxon>Bacteria</taxon>
        <taxon>Candidatus Eiseniibacteriota</taxon>
    </lineage>
</organism>
<sequence>MKNFSRTFFLAALLSGVFAFLGIAQETKLIEFEIKDQFHNEPKAANILVFDQRGELAHRTHGREVEPDILEAIVRSVQVLLDEW</sequence>
<reference evidence="1 2" key="1">
    <citation type="submission" date="2020-03" db="EMBL/GenBank/DDBJ databases">
        <title>Metabolic flexibility allows generalist bacteria to become dominant in a frequently disturbed ecosystem.</title>
        <authorList>
            <person name="Chen Y.-J."/>
            <person name="Leung P.M."/>
            <person name="Bay S.K."/>
            <person name="Hugenholtz P."/>
            <person name="Kessler A.J."/>
            <person name="Shelley G."/>
            <person name="Waite D.W."/>
            <person name="Cook P.L."/>
            <person name="Greening C."/>
        </authorList>
    </citation>
    <scope>NUCLEOTIDE SEQUENCE [LARGE SCALE GENOMIC DNA]</scope>
    <source>
        <strain evidence="1">SS_bin_28</strain>
    </source>
</reference>
<accession>A0A7Y2H1N6</accession>
<name>A0A7Y2H1N6_UNCEI</name>
<dbReference type="EMBL" id="JABDJR010000140">
    <property type="protein sequence ID" value="NNF05842.1"/>
    <property type="molecule type" value="Genomic_DNA"/>
</dbReference>
<proteinExistence type="predicted"/>